<feature type="transmembrane region" description="Helical" evidence="6">
    <location>
        <begin position="390"/>
        <end position="406"/>
    </location>
</feature>
<feature type="transmembrane region" description="Helical" evidence="6">
    <location>
        <begin position="229"/>
        <end position="253"/>
    </location>
</feature>
<evidence type="ECO:0000256" key="4">
    <source>
        <dbReference type="ARBA" id="ARBA00022989"/>
    </source>
</evidence>
<comment type="subcellular location">
    <subcellularLocation>
        <location evidence="1">Cell membrane</location>
        <topology evidence="1">Multi-pass membrane protein</topology>
    </subcellularLocation>
</comment>
<keyword evidence="3 6" id="KW-0812">Transmembrane</keyword>
<evidence type="ECO:0000256" key="6">
    <source>
        <dbReference type="SAM" id="Phobius"/>
    </source>
</evidence>
<dbReference type="PANTHER" id="PTHR42770">
    <property type="entry name" value="AMINO ACID TRANSPORTER-RELATED"/>
    <property type="match status" value="1"/>
</dbReference>
<keyword evidence="5 6" id="KW-0472">Membrane</keyword>
<dbReference type="Pfam" id="PF13520">
    <property type="entry name" value="AA_permease_2"/>
    <property type="match status" value="1"/>
</dbReference>
<reference evidence="8" key="1">
    <citation type="submission" date="2017-09" db="EMBL/GenBank/DDBJ databases">
        <title>The Reconstruction of 2,631 Draft Metagenome-Assembled Genomes from the Global Oceans.</title>
        <authorList>
            <person name="Tully B.J."/>
            <person name="Graham E.D."/>
            <person name="Heidelberg J.F."/>
        </authorList>
    </citation>
    <scope>NUCLEOTIDE SEQUENCE [LARGE SCALE GENOMIC DNA]</scope>
</reference>
<feature type="transmembrane region" description="Helical" evidence="6">
    <location>
        <begin position="149"/>
        <end position="170"/>
    </location>
</feature>
<feature type="transmembrane region" description="Helical" evidence="6">
    <location>
        <begin position="412"/>
        <end position="430"/>
    </location>
</feature>
<feature type="transmembrane region" description="Helical" evidence="6">
    <location>
        <begin position="273"/>
        <end position="298"/>
    </location>
</feature>
<dbReference type="PANTHER" id="PTHR42770:SF11">
    <property type="entry name" value="INNER MEMBRANE TRANSPORT PROTEIN YBAT"/>
    <property type="match status" value="1"/>
</dbReference>
<organism evidence="7 8">
    <name type="scientific">Candidatus Iainarchaeum sp</name>
    <dbReference type="NCBI Taxonomy" id="3101447"/>
    <lineage>
        <taxon>Archaea</taxon>
        <taxon>Candidatus Iainarchaeota</taxon>
        <taxon>Candidatus Iainarchaeia</taxon>
        <taxon>Candidatus Iainarchaeales</taxon>
        <taxon>Candidatus Iainarchaeaceae</taxon>
        <taxon>Candidatus Iainarchaeum</taxon>
    </lineage>
</organism>
<dbReference type="GO" id="GO:0022857">
    <property type="term" value="F:transmembrane transporter activity"/>
    <property type="evidence" value="ECO:0007669"/>
    <property type="project" value="InterPro"/>
</dbReference>
<feature type="transmembrane region" description="Helical" evidence="6">
    <location>
        <begin position="190"/>
        <end position="208"/>
    </location>
</feature>
<feature type="transmembrane region" description="Helical" evidence="6">
    <location>
        <begin position="325"/>
        <end position="342"/>
    </location>
</feature>
<evidence type="ECO:0000256" key="1">
    <source>
        <dbReference type="ARBA" id="ARBA00004651"/>
    </source>
</evidence>
<feature type="transmembrane region" description="Helical" evidence="6">
    <location>
        <begin position="88"/>
        <end position="112"/>
    </location>
</feature>
<sequence>MAEEKPTLERSISLFEATLYGVGIILGAGIYALIGKAAGIAGNTLWLSFIFSGMIASFTALSYAELSSIFPRDSAEFLYVKKALGKEWIAFFVAWISIVTGFISIAAVALGFANYLTYFAPIPIIFGAIGLIALMSIINFWGIKESVNFNIVFTLIEVGGLIIIILIGLPFLGNVDYFVGPNAAVTPQDLISPITVATALIFFAFIGFEGLANITEETNDATKTIPRAVILSLVISTIIYVLVAFSVVSIVPWEQLAESAAPLALVAERALGTNAGIALAVIALFATTNTVLILLIAVSRRFYGVSKEGCLPNCFQRVHPKTRTPYYAIAATALLAIIFALFQDIKVVAFLTDFGIFIIFLIVNLSVIFLRFHQPNALRPFRIPLSIGRFPILPFLGVVSCSYMLLSFSFEIAAISLIVFLVAIPFYFVFRNSFRNNGDNSQIRGKTT</sequence>
<dbReference type="AlphaFoldDB" id="A0A2D6M0I9"/>
<accession>A0A2D6M0I9</accession>
<proteinExistence type="predicted"/>
<evidence type="ECO:0000256" key="5">
    <source>
        <dbReference type="ARBA" id="ARBA00023136"/>
    </source>
</evidence>
<evidence type="ECO:0000313" key="8">
    <source>
        <dbReference type="Proteomes" id="UP000226592"/>
    </source>
</evidence>
<dbReference type="GO" id="GO:0005886">
    <property type="term" value="C:plasma membrane"/>
    <property type="evidence" value="ECO:0007669"/>
    <property type="project" value="UniProtKB-SubCell"/>
</dbReference>
<dbReference type="Gene3D" id="1.20.1740.10">
    <property type="entry name" value="Amino acid/polyamine transporter I"/>
    <property type="match status" value="1"/>
</dbReference>
<name>A0A2D6M0I9_9ARCH</name>
<keyword evidence="2" id="KW-1003">Cell membrane</keyword>
<feature type="transmembrane region" description="Helical" evidence="6">
    <location>
        <begin position="348"/>
        <end position="370"/>
    </location>
</feature>
<gene>
    <name evidence="7" type="ORF">CL943_01390</name>
</gene>
<evidence type="ECO:0000256" key="2">
    <source>
        <dbReference type="ARBA" id="ARBA00022475"/>
    </source>
</evidence>
<evidence type="ECO:0000313" key="7">
    <source>
        <dbReference type="EMBL" id="MAG21946.1"/>
    </source>
</evidence>
<dbReference type="InterPro" id="IPR002293">
    <property type="entry name" value="AA/rel_permease1"/>
</dbReference>
<comment type="caution">
    <text evidence="7">The sequence shown here is derived from an EMBL/GenBank/DDBJ whole genome shotgun (WGS) entry which is preliminary data.</text>
</comment>
<feature type="transmembrane region" description="Helical" evidence="6">
    <location>
        <begin position="46"/>
        <end position="67"/>
    </location>
</feature>
<dbReference type="InterPro" id="IPR050367">
    <property type="entry name" value="APC_superfamily"/>
</dbReference>
<keyword evidence="4 6" id="KW-1133">Transmembrane helix</keyword>
<dbReference type="EMBL" id="NZBU01000005">
    <property type="protein sequence ID" value="MAG21946.1"/>
    <property type="molecule type" value="Genomic_DNA"/>
</dbReference>
<evidence type="ECO:0000256" key="3">
    <source>
        <dbReference type="ARBA" id="ARBA00022692"/>
    </source>
</evidence>
<dbReference type="PIRSF" id="PIRSF006060">
    <property type="entry name" value="AA_transporter"/>
    <property type="match status" value="1"/>
</dbReference>
<feature type="transmembrane region" description="Helical" evidence="6">
    <location>
        <begin position="12"/>
        <end position="34"/>
    </location>
</feature>
<feature type="transmembrane region" description="Helical" evidence="6">
    <location>
        <begin position="118"/>
        <end position="142"/>
    </location>
</feature>
<dbReference type="Proteomes" id="UP000226592">
    <property type="component" value="Unassembled WGS sequence"/>
</dbReference>
<protein>
    <submittedName>
        <fullName evidence="7">Amino acid transporter</fullName>
    </submittedName>
</protein>